<accession>A0A5B9MEW8</accession>
<gene>
    <name evidence="2" type="ORF">Mal15_17700</name>
</gene>
<dbReference type="AlphaFoldDB" id="A0A5B9MEW8"/>
<evidence type="ECO:0000256" key="1">
    <source>
        <dbReference type="SAM" id="SignalP"/>
    </source>
</evidence>
<evidence type="ECO:0000313" key="2">
    <source>
        <dbReference type="EMBL" id="QEF97727.1"/>
    </source>
</evidence>
<dbReference type="Proteomes" id="UP000321353">
    <property type="component" value="Chromosome"/>
</dbReference>
<evidence type="ECO:0000313" key="3">
    <source>
        <dbReference type="Proteomes" id="UP000321353"/>
    </source>
</evidence>
<keyword evidence="1" id="KW-0732">Signal</keyword>
<proteinExistence type="predicted"/>
<organism evidence="2 3">
    <name type="scientific">Stieleria maiorica</name>
    <dbReference type="NCBI Taxonomy" id="2795974"/>
    <lineage>
        <taxon>Bacteria</taxon>
        <taxon>Pseudomonadati</taxon>
        <taxon>Planctomycetota</taxon>
        <taxon>Planctomycetia</taxon>
        <taxon>Pirellulales</taxon>
        <taxon>Pirellulaceae</taxon>
        <taxon>Stieleria</taxon>
    </lineage>
</organism>
<dbReference type="KEGG" id="smam:Mal15_17700"/>
<feature type="signal peptide" evidence="1">
    <location>
        <begin position="1"/>
        <end position="33"/>
    </location>
</feature>
<reference evidence="2 3" key="1">
    <citation type="submission" date="2019-02" db="EMBL/GenBank/DDBJ databases">
        <title>Planctomycetal bacteria perform biofilm scaping via a novel small molecule.</title>
        <authorList>
            <person name="Jeske O."/>
            <person name="Boedeker C."/>
            <person name="Wiegand S."/>
            <person name="Breitling P."/>
            <person name="Kallscheuer N."/>
            <person name="Jogler M."/>
            <person name="Rohde M."/>
            <person name="Petersen J."/>
            <person name="Medema M.H."/>
            <person name="Surup F."/>
            <person name="Jogler C."/>
        </authorList>
    </citation>
    <scope>NUCLEOTIDE SEQUENCE [LARGE SCALE GENOMIC DNA]</scope>
    <source>
        <strain evidence="2 3">Mal15</strain>
    </source>
</reference>
<sequence length="299" mass="32502" precursor="true">MQYIPPPRRRTIASVVAVVALALTVALCSAASADDAVFQVAPIQTVAPGTRVLDAPGQESWNRQILVASPKINSGDVDSVSGSIRDAATKCALTIMAEVETPLPDGRFELKRVGVGYSIDGPEGRIIVSSDTASDLDVPLGFIARQVLRTNEQQLADVSLIGKTSALALFDAPSVMLRKGQHRKYLTRHFVYLDQATGQGAMVTWLLVPPTDEEHPMAIIDQPMRVTKWNSNETRRIHVDADEFNLLGVPGELAFALEDLPPGIDVAWTKRAARLAGKKTFSLPELRELSDALREAMER</sequence>
<protein>
    <submittedName>
        <fullName evidence="2">Uncharacterized protein</fullName>
    </submittedName>
</protein>
<name>A0A5B9MEW8_9BACT</name>
<keyword evidence="3" id="KW-1185">Reference proteome</keyword>
<dbReference type="EMBL" id="CP036264">
    <property type="protein sequence ID" value="QEF97727.1"/>
    <property type="molecule type" value="Genomic_DNA"/>
</dbReference>
<feature type="chain" id="PRO_5022983072" evidence="1">
    <location>
        <begin position="34"/>
        <end position="299"/>
    </location>
</feature>
<dbReference type="RefSeq" id="WP_147867370.1">
    <property type="nucleotide sequence ID" value="NZ_CP036264.1"/>
</dbReference>